<keyword evidence="2" id="KW-0418">Kinase</keyword>
<dbReference type="Pfam" id="PF06580">
    <property type="entry name" value="His_kinase"/>
    <property type="match status" value="1"/>
</dbReference>
<keyword evidence="3" id="KW-1185">Reference proteome</keyword>
<dbReference type="InterPro" id="IPR036890">
    <property type="entry name" value="HATPase_C_sf"/>
</dbReference>
<dbReference type="PANTHER" id="PTHR34220">
    <property type="entry name" value="SENSOR HISTIDINE KINASE YPDA"/>
    <property type="match status" value="1"/>
</dbReference>
<evidence type="ECO:0000259" key="1">
    <source>
        <dbReference type="Pfam" id="PF06580"/>
    </source>
</evidence>
<accession>A0ABN0NZ11</accession>
<protein>
    <submittedName>
        <fullName evidence="2">Histidine kinase</fullName>
    </submittedName>
</protein>
<evidence type="ECO:0000313" key="2">
    <source>
        <dbReference type="EMBL" id="ERJ93349.1"/>
    </source>
</evidence>
<dbReference type="Proteomes" id="UP000016649">
    <property type="component" value="Unassembled WGS sequence"/>
</dbReference>
<gene>
    <name evidence="2" type="ORF">HMPREF9193_01024</name>
</gene>
<feature type="domain" description="Signal transduction histidine kinase internal region" evidence="1">
    <location>
        <begin position="47"/>
        <end position="126"/>
    </location>
</feature>
<keyword evidence="2" id="KW-0808">Transferase</keyword>
<sequence>MLITAFNTMSRSIKDMVDDLKMKSELEKKLHTEELEKESALGALREAQLISLQNQIKPHFLFNTLNIIGRQAQEENAGQTSKLILFLSHLMRYNLLSHRHSVCLADELHALTDYMHLQQKRFGSRIHFVLDCPHEFDAVQIPPFTVLSFAENSVKHGLEPLVAGGTLYIRVRKRSQCCRICIADTGSGMSAQTLYKVRHTNEMGKTAQSVANGENPNGIGVRNSIKRLELFYGARYSFACYSKLNRGTLTIITVPLLKEAELLHER</sequence>
<reference evidence="2 3" key="1">
    <citation type="submission" date="2013-08" db="EMBL/GenBank/DDBJ databases">
        <authorList>
            <person name="Weinstock G."/>
            <person name="Sodergren E."/>
            <person name="Wylie T."/>
            <person name="Fulton L."/>
            <person name="Fulton R."/>
            <person name="Fronick C."/>
            <person name="O'Laughlin M."/>
            <person name="Godfrey J."/>
            <person name="Miner T."/>
            <person name="Herter B."/>
            <person name="Appelbaum E."/>
            <person name="Cordes M."/>
            <person name="Lek S."/>
            <person name="Wollam A."/>
            <person name="Pepin K.H."/>
            <person name="Palsikar V.B."/>
            <person name="Mitreva M."/>
            <person name="Wilson R.K."/>
        </authorList>
    </citation>
    <scope>NUCLEOTIDE SEQUENCE [LARGE SCALE GENOMIC DNA]</scope>
    <source>
        <strain evidence="2 3">ATCC 700332</strain>
    </source>
</reference>
<name>A0ABN0NZ11_TRELE</name>
<dbReference type="SUPFAM" id="SSF55874">
    <property type="entry name" value="ATPase domain of HSP90 chaperone/DNA topoisomerase II/histidine kinase"/>
    <property type="match status" value="1"/>
</dbReference>
<dbReference type="InterPro" id="IPR050640">
    <property type="entry name" value="Bact_2-comp_sensor_kinase"/>
</dbReference>
<comment type="caution">
    <text evidence="2">The sequence shown here is derived from an EMBL/GenBank/DDBJ whole genome shotgun (WGS) entry which is preliminary data.</text>
</comment>
<dbReference type="InterPro" id="IPR010559">
    <property type="entry name" value="Sig_transdc_His_kin_internal"/>
</dbReference>
<evidence type="ECO:0000313" key="3">
    <source>
        <dbReference type="Proteomes" id="UP000016649"/>
    </source>
</evidence>
<dbReference type="Gene3D" id="3.30.565.10">
    <property type="entry name" value="Histidine kinase-like ATPase, C-terminal domain"/>
    <property type="match status" value="1"/>
</dbReference>
<dbReference type="GO" id="GO:0016301">
    <property type="term" value="F:kinase activity"/>
    <property type="evidence" value="ECO:0007669"/>
    <property type="project" value="UniProtKB-KW"/>
</dbReference>
<organism evidence="2 3">
    <name type="scientific">Treponema lecithinolyticum ATCC 700332</name>
    <dbReference type="NCBI Taxonomy" id="1321815"/>
    <lineage>
        <taxon>Bacteria</taxon>
        <taxon>Pseudomonadati</taxon>
        <taxon>Spirochaetota</taxon>
        <taxon>Spirochaetia</taxon>
        <taxon>Spirochaetales</taxon>
        <taxon>Treponemataceae</taxon>
        <taxon>Treponema</taxon>
    </lineage>
</organism>
<proteinExistence type="predicted"/>
<dbReference type="PANTHER" id="PTHR34220:SF7">
    <property type="entry name" value="SENSOR HISTIDINE KINASE YPDA"/>
    <property type="match status" value="1"/>
</dbReference>
<dbReference type="EMBL" id="AWVH01000026">
    <property type="protein sequence ID" value="ERJ93349.1"/>
    <property type="molecule type" value="Genomic_DNA"/>
</dbReference>